<keyword evidence="3" id="KW-1185">Reference proteome</keyword>
<sequence>MDDLENEIKIIQQIDDFLKTVRCEGLRVLAMIYFANKHIKWIDAVDALPYGFVNPTFYTFAVKLEKYGLVQRRRLDIKTYLRITEKGKKLVETLIEMSQLPKNTENENKTNKEQTNNTTNEQDKKEYQQQ</sequence>
<evidence type="ECO:0008006" key="4">
    <source>
        <dbReference type="Google" id="ProtNLM"/>
    </source>
</evidence>
<dbReference type="RefSeq" id="WP_014289933.1">
    <property type="nucleotide sequence ID" value="NC_016645.1"/>
</dbReference>
<organism evidence="2 3">
    <name type="scientific">Pyrobaculum ferrireducens</name>
    <dbReference type="NCBI Taxonomy" id="1104324"/>
    <lineage>
        <taxon>Archaea</taxon>
        <taxon>Thermoproteota</taxon>
        <taxon>Thermoprotei</taxon>
        <taxon>Thermoproteales</taxon>
        <taxon>Thermoproteaceae</taxon>
        <taxon>Pyrobaculum</taxon>
    </lineage>
</organism>
<dbReference type="STRING" id="1104324.P186_2726"/>
<dbReference type="Proteomes" id="UP000005867">
    <property type="component" value="Chromosome"/>
</dbReference>
<dbReference type="eggNOG" id="arCOG07692">
    <property type="taxonomic scope" value="Archaea"/>
</dbReference>
<dbReference type="HOGENOM" id="CLU_159098_0_0_2"/>
<accession>G7VED8</accession>
<dbReference type="OrthoDB" id="24475at2157"/>
<reference evidence="2 3" key="1">
    <citation type="journal article" date="2012" name="J. Bacteriol.">
        <title>Complete genome sequence of strain 1860, a crenarchaeon of the genus pyrobaculum able to grow with various electron acceptors.</title>
        <authorList>
            <person name="Mardanov A.V."/>
            <person name="Gumerov V.M."/>
            <person name="Slobodkina G.B."/>
            <person name="Beletsky A.V."/>
            <person name="Bonch-Osmolovskaya E.A."/>
            <person name="Ravin N.V."/>
            <person name="Skryabin K.G."/>
        </authorList>
    </citation>
    <scope>NUCLEOTIDE SEQUENCE [LARGE SCALE GENOMIC DNA]</scope>
    <source>
        <strain evidence="2 3">1860</strain>
    </source>
</reference>
<dbReference type="AlphaFoldDB" id="G7VED8"/>
<dbReference type="GeneID" id="11594328"/>
<gene>
    <name evidence="2" type="ORF">P186_2726</name>
</gene>
<evidence type="ECO:0000256" key="1">
    <source>
        <dbReference type="SAM" id="MobiDB-lite"/>
    </source>
</evidence>
<feature type="region of interest" description="Disordered" evidence="1">
    <location>
        <begin position="101"/>
        <end position="130"/>
    </location>
</feature>
<name>G7VED8_9CREN</name>
<dbReference type="InterPro" id="IPR036390">
    <property type="entry name" value="WH_DNA-bd_sf"/>
</dbReference>
<evidence type="ECO:0000313" key="2">
    <source>
        <dbReference type="EMBL" id="AET34108.1"/>
    </source>
</evidence>
<dbReference type="InterPro" id="IPR036388">
    <property type="entry name" value="WH-like_DNA-bd_sf"/>
</dbReference>
<protein>
    <recommendedName>
        <fullName evidence="4">ArnR1-like winged helix-turn-helix domain-containing protein</fullName>
    </recommendedName>
</protein>
<evidence type="ECO:0000313" key="3">
    <source>
        <dbReference type="Proteomes" id="UP000005867"/>
    </source>
</evidence>
<dbReference type="SUPFAM" id="SSF46785">
    <property type="entry name" value="Winged helix' DNA-binding domain"/>
    <property type="match status" value="1"/>
</dbReference>
<dbReference type="BioCyc" id="PSP1104324:GJSN-2669-MONOMER"/>
<dbReference type="EMBL" id="CP003098">
    <property type="protein sequence ID" value="AET34108.1"/>
    <property type="molecule type" value="Genomic_DNA"/>
</dbReference>
<dbReference type="KEGG" id="pyr:P186_2726"/>
<feature type="compositionally biased region" description="Basic and acidic residues" evidence="1">
    <location>
        <begin position="121"/>
        <end position="130"/>
    </location>
</feature>
<proteinExistence type="predicted"/>
<dbReference type="Gene3D" id="1.10.10.10">
    <property type="entry name" value="Winged helix-like DNA-binding domain superfamily/Winged helix DNA-binding domain"/>
    <property type="match status" value="1"/>
</dbReference>